<gene>
    <name evidence="1" type="ORF">GRH90_09640</name>
</gene>
<name>A0A845SDY9_9GAMM</name>
<organism evidence="1 2">
    <name type="scientific">Acerihabitans arboris</name>
    <dbReference type="NCBI Taxonomy" id="2691583"/>
    <lineage>
        <taxon>Bacteria</taxon>
        <taxon>Pseudomonadati</taxon>
        <taxon>Pseudomonadota</taxon>
        <taxon>Gammaproteobacteria</taxon>
        <taxon>Enterobacterales</taxon>
        <taxon>Pectobacteriaceae</taxon>
        <taxon>Acerihabitans</taxon>
    </lineage>
</organism>
<protein>
    <submittedName>
        <fullName evidence="1">Uncharacterized protein</fullName>
    </submittedName>
</protein>
<sequence>MPELQKILEGLDEKDFLKAQENVDVMRNEEGCFVNVRMIAYDDLA</sequence>
<evidence type="ECO:0000313" key="1">
    <source>
        <dbReference type="EMBL" id="NDL63010.1"/>
    </source>
</evidence>
<keyword evidence="2" id="KW-1185">Reference proteome</keyword>
<dbReference type="AlphaFoldDB" id="A0A845SDY9"/>
<proteinExistence type="predicted"/>
<accession>A0A845SDY9</accession>
<reference evidence="1 2" key="2">
    <citation type="submission" date="2020-02" db="EMBL/GenBank/DDBJ databases">
        <title>The new genus of Enterobacteriales.</title>
        <authorList>
            <person name="Kim I.S."/>
        </authorList>
    </citation>
    <scope>NUCLEOTIDE SEQUENCE [LARGE SCALE GENOMIC DNA]</scope>
    <source>
        <strain evidence="1 2">SAP-6</strain>
    </source>
</reference>
<dbReference type="RefSeq" id="WP_162365734.1">
    <property type="nucleotide sequence ID" value="NZ_WUBS01000006.1"/>
</dbReference>
<dbReference type="Proteomes" id="UP000461443">
    <property type="component" value="Unassembled WGS sequence"/>
</dbReference>
<comment type="caution">
    <text evidence="1">The sequence shown here is derived from an EMBL/GenBank/DDBJ whole genome shotgun (WGS) entry which is preliminary data.</text>
</comment>
<dbReference type="EMBL" id="WUBS01000006">
    <property type="protein sequence ID" value="NDL63010.1"/>
    <property type="molecule type" value="Genomic_DNA"/>
</dbReference>
<evidence type="ECO:0000313" key="2">
    <source>
        <dbReference type="Proteomes" id="UP000461443"/>
    </source>
</evidence>
<reference evidence="1 2" key="1">
    <citation type="submission" date="2019-12" db="EMBL/GenBank/DDBJ databases">
        <authorList>
            <person name="Lee S.D."/>
        </authorList>
    </citation>
    <scope>NUCLEOTIDE SEQUENCE [LARGE SCALE GENOMIC DNA]</scope>
    <source>
        <strain evidence="1 2">SAP-6</strain>
    </source>
</reference>